<protein>
    <submittedName>
        <fullName evidence="2">Uncharacterized protein</fullName>
    </submittedName>
</protein>
<dbReference type="EMBL" id="VIWX01000006">
    <property type="protein sequence ID" value="TWF93145.1"/>
    <property type="molecule type" value="Genomic_DNA"/>
</dbReference>
<dbReference type="AlphaFoldDB" id="A0A561U197"/>
<gene>
    <name evidence="2" type="ORF">FHU35_16428</name>
</gene>
<sequence length="59" mass="6466">MINNGSASRWLCTSFRHMSPAPAEQTLPMPKVEAEALADYYDTQSQPAPADSTPDEPRS</sequence>
<reference evidence="2 3" key="1">
    <citation type="submission" date="2019-06" db="EMBL/GenBank/DDBJ databases">
        <title>Sequencing the genomes of 1000 actinobacteria strains.</title>
        <authorList>
            <person name="Klenk H.-P."/>
        </authorList>
    </citation>
    <scope>NUCLEOTIDE SEQUENCE [LARGE SCALE GENOMIC DNA]</scope>
    <source>
        <strain evidence="2 3">DSM 46699</strain>
    </source>
</reference>
<feature type="region of interest" description="Disordered" evidence="1">
    <location>
        <begin position="37"/>
        <end position="59"/>
    </location>
</feature>
<name>A0A561U197_9PSEU</name>
<evidence type="ECO:0000256" key="1">
    <source>
        <dbReference type="SAM" id="MobiDB-lite"/>
    </source>
</evidence>
<accession>A0A561U197</accession>
<proteinExistence type="predicted"/>
<evidence type="ECO:0000313" key="3">
    <source>
        <dbReference type="Proteomes" id="UP000316184"/>
    </source>
</evidence>
<evidence type="ECO:0000313" key="2">
    <source>
        <dbReference type="EMBL" id="TWF93145.1"/>
    </source>
</evidence>
<keyword evidence="3" id="KW-1185">Reference proteome</keyword>
<dbReference type="Proteomes" id="UP000316184">
    <property type="component" value="Unassembled WGS sequence"/>
</dbReference>
<comment type="caution">
    <text evidence="2">The sequence shown here is derived from an EMBL/GenBank/DDBJ whole genome shotgun (WGS) entry which is preliminary data.</text>
</comment>
<organism evidence="2 3">
    <name type="scientific">Saccharopolyspora dendranthemae</name>
    <dbReference type="NCBI Taxonomy" id="1181886"/>
    <lineage>
        <taxon>Bacteria</taxon>
        <taxon>Bacillati</taxon>
        <taxon>Actinomycetota</taxon>
        <taxon>Actinomycetes</taxon>
        <taxon>Pseudonocardiales</taxon>
        <taxon>Pseudonocardiaceae</taxon>
        <taxon>Saccharopolyspora</taxon>
    </lineage>
</organism>